<dbReference type="EMBL" id="WOFH01000003">
    <property type="protein sequence ID" value="MUN36895.1"/>
    <property type="molecule type" value="Genomic_DNA"/>
</dbReference>
<dbReference type="InterPro" id="IPR036249">
    <property type="entry name" value="Thioredoxin-like_sf"/>
</dbReference>
<name>A0A7K1KY31_9ACTN</name>
<dbReference type="RefSeq" id="WP_156215937.1">
    <property type="nucleotide sequence ID" value="NZ_WOFH01000003.1"/>
</dbReference>
<reference evidence="1 2" key="1">
    <citation type="submission" date="2019-11" db="EMBL/GenBank/DDBJ databases">
        <authorList>
            <person name="Cao P."/>
        </authorList>
    </citation>
    <scope>NUCLEOTIDE SEQUENCE [LARGE SCALE GENOMIC DNA]</scope>
    <source>
        <strain evidence="1 2">NEAU-AAG5</strain>
    </source>
</reference>
<sequence length="232" mass="26229">MRIVSREEWLAARGELMAEEIRLAEAREAVSARRRRLPAVRIGKEYRLEGPSGPATLGDLFDGRRQLVVYHFMFAPDWDEGCPHCSFQIDGIGHLAHLRAAGTSLAVVSRAPFPKIQRFKERMGWSLPWFSSHNSDFNHDFRFTIDREPAPTEYGAPAQNGAEASAELQTREMPGVSVFLRNGTDILHTYSAYAGEGDVPFPPSTYNYLDLTPLGRQEGEGSLNWVRHHDRY</sequence>
<keyword evidence="2" id="KW-1185">Reference proteome</keyword>
<dbReference type="InterPro" id="IPR010296">
    <property type="entry name" value="DUF899_thioredox"/>
</dbReference>
<gene>
    <name evidence="1" type="ORF">GNZ18_09835</name>
</gene>
<evidence type="ECO:0000313" key="2">
    <source>
        <dbReference type="Proteomes" id="UP000432015"/>
    </source>
</evidence>
<accession>A0A7K1KY31</accession>
<organism evidence="1 2">
    <name type="scientific">Actinomadura litoris</name>
    <dbReference type="NCBI Taxonomy" id="2678616"/>
    <lineage>
        <taxon>Bacteria</taxon>
        <taxon>Bacillati</taxon>
        <taxon>Actinomycetota</taxon>
        <taxon>Actinomycetes</taxon>
        <taxon>Streptosporangiales</taxon>
        <taxon>Thermomonosporaceae</taxon>
        <taxon>Actinomadura</taxon>
    </lineage>
</organism>
<comment type="caution">
    <text evidence="1">The sequence shown here is derived from an EMBL/GenBank/DDBJ whole genome shotgun (WGS) entry which is preliminary data.</text>
</comment>
<protein>
    <submittedName>
        <fullName evidence="1">DUF899 domain-containing protein</fullName>
    </submittedName>
</protein>
<dbReference type="Proteomes" id="UP000432015">
    <property type="component" value="Unassembled WGS sequence"/>
</dbReference>
<dbReference type="AlphaFoldDB" id="A0A7K1KY31"/>
<evidence type="ECO:0000313" key="1">
    <source>
        <dbReference type="EMBL" id="MUN36895.1"/>
    </source>
</evidence>
<dbReference type="Pfam" id="PF05988">
    <property type="entry name" value="DUF899"/>
    <property type="match status" value="1"/>
</dbReference>
<proteinExistence type="predicted"/>
<dbReference type="SUPFAM" id="SSF52833">
    <property type="entry name" value="Thioredoxin-like"/>
    <property type="match status" value="1"/>
</dbReference>